<organism evidence="2 3">
    <name type="scientific">Pseudomonas neustonica</name>
    <dbReference type="NCBI Taxonomy" id="2487346"/>
    <lineage>
        <taxon>Bacteria</taxon>
        <taxon>Pseudomonadati</taxon>
        <taxon>Pseudomonadota</taxon>
        <taxon>Gammaproteobacteria</taxon>
        <taxon>Pseudomonadales</taxon>
        <taxon>Pseudomonadaceae</taxon>
        <taxon>Pseudomonas</taxon>
    </lineage>
</organism>
<dbReference type="Gene3D" id="3.30.420.10">
    <property type="entry name" value="Ribonuclease H-like superfamily/Ribonuclease H"/>
    <property type="match status" value="1"/>
</dbReference>
<dbReference type="Pfam" id="PF13518">
    <property type="entry name" value="HTH_28"/>
    <property type="match status" value="1"/>
</dbReference>
<proteinExistence type="predicted"/>
<evidence type="ECO:0000313" key="3">
    <source>
        <dbReference type="Proteomes" id="UP000275199"/>
    </source>
</evidence>
<gene>
    <name evidence="2" type="ORF">EF096_20285</name>
</gene>
<evidence type="ECO:0000313" key="2">
    <source>
        <dbReference type="EMBL" id="ROZ79988.1"/>
    </source>
</evidence>
<dbReference type="InterPro" id="IPR012337">
    <property type="entry name" value="RNaseH-like_sf"/>
</dbReference>
<dbReference type="InterPro" id="IPR001584">
    <property type="entry name" value="Integrase_cat-core"/>
</dbReference>
<reference evidence="2 3" key="1">
    <citation type="submission" date="2018-11" db="EMBL/GenBank/DDBJ databases">
        <authorList>
            <person name="Jang G.I."/>
            <person name="Hwang C.Y."/>
        </authorList>
    </citation>
    <scope>NUCLEOTIDE SEQUENCE [LARGE SCALE GENOMIC DNA]</scope>
    <source>
        <strain evidence="2 3">SSM26</strain>
    </source>
</reference>
<dbReference type="Proteomes" id="UP000275199">
    <property type="component" value="Unassembled WGS sequence"/>
</dbReference>
<dbReference type="SUPFAM" id="SSF53098">
    <property type="entry name" value="Ribonuclease H-like"/>
    <property type="match status" value="1"/>
</dbReference>
<dbReference type="PROSITE" id="PS50994">
    <property type="entry name" value="INTEGRASE"/>
    <property type="match status" value="1"/>
</dbReference>
<dbReference type="InterPro" id="IPR009057">
    <property type="entry name" value="Homeodomain-like_sf"/>
</dbReference>
<comment type="caution">
    <text evidence="2">The sequence shown here is derived from an EMBL/GenBank/DDBJ whole genome shotgun (WGS) entry which is preliminary data.</text>
</comment>
<dbReference type="SUPFAM" id="SSF46689">
    <property type="entry name" value="Homeodomain-like"/>
    <property type="match status" value="1"/>
</dbReference>
<dbReference type="EMBL" id="RKKU01000070">
    <property type="protein sequence ID" value="ROZ79988.1"/>
    <property type="molecule type" value="Genomic_DNA"/>
</dbReference>
<name>A0ABX9XGJ5_9PSED</name>
<accession>A0ABX9XGJ5</accession>
<dbReference type="PANTHER" id="PTHR47515">
    <property type="entry name" value="LOW CALCIUM RESPONSE LOCUS PROTEIN T"/>
    <property type="match status" value="1"/>
</dbReference>
<protein>
    <submittedName>
        <fullName evidence="2">Transposase</fullName>
    </submittedName>
</protein>
<evidence type="ECO:0000259" key="1">
    <source>
        <dbReference type="PROSITE" id="PS50994"/>
    </source>
</evidence>
<dbReference type="Pfam" id="PF13683">
    <property type="entry name" value="rve_3"/>
    <property type="match status" value="1"/>
</dbReference>
<sequence length="392" mass="45390">MPWREVKPMDERVLFIGDYLRGARRSFAELCRCYGISRKTGYKWVERYRSASLEGLYDQSRKPHRHPDAIPYAIQQAIIENRQIGRMTLGPKKIQQRLLDAFPDIAVPSVTSIHNVLKRHGLIEERRVRRRISPYPNPFAPVTEPNDLWSVDFKGQFKLRSGQWCFPLTVMDHQSRFLLGCQGLAGTSTIPAKRVFERLFREYGLPKRIRSDNGVPFATKTPGGLSILSVWWIRLGIIPERIKPGRPQQNGCHERMHRTLKDAVAKPVAATMKEKQDRMDAFRRDYNEQRPHESLAQQRPALCYTTSDRPYPKKLPVLEYPSYFMVMKVRRSGVIYWGGGQIYVSHNLQGEYVGLEQIDDGVWDIYFGPVRLGGFDQRKAGGNLTPYWTLKV</sequence>
<feature type="domain" description="Integrase catalytic" evidence="1">
    <location>
        <begin position="141"/>
        <end position="308"/>
    </location>
</feature>
<dbReference type="PANTHER" id="PTHR47515:SF2">
    <property type="entry name" value="INTEGRASE CORE DOMAIN PROTEIN"/>
    <property type="match status" value="1"/>
</dbReference>
<dbReference type="InterPro" id="IPR055247">
    <property type="entry name" value="InsJ-like_HTH"/>
</dbReference>
<dbReference type="InterPro" id="IPR036397">
    <property type="entry name" value="RNaseH_sf"/>
</dbReference>
<keyword evidence="3" id="KW-1185">Reference proteome</keyword>
<dbReference type="RefSeq" id="WP_123891518.1">
    <property type="nucleotide sequence ID" value="NZ_JBPYCX010000080.1"/>
</dbReference>